<dbReference type="GO" id="GO:0000122">
    <property type="term" value="P:negative regulation of transcription by RNA polymerase II"/>
    <property type="evidence" value="ECO:0007669"/>
    <property type="project" value="TreeGrafter"/>
</dbReference>
<dbReference type="InterPro" id="IPR039774">
    <property type="entry name" value="Sin3-like"/>
</dbReference>
<feature type="compositionally biased region" description="Low complexity" evidence="2">
    <location>
        <begin position="23"/>
        <end position="33"/>
    </location>
</feature>
<sequence length="582" mass="66367">MPSLNSTGDTTHDNTPHDEHTHNPTTTTHTPHTLAPRRNRAPNLVIHHVKRQTTYHKEDKLKIKQIVRHFLPDLLFHTRQEMSDDEKDMEEDEKVSIKTEVDDEKPDIKEEPGTNGNGNPQSDDEYRLFMCNNNWYLFLRLHQILCCRLTTMYEHAVRIAAEEAKDRKDRKEATAVALRLKPKNEIAVEDYYPALLDMIKNVLDGNLEPTAYEDTLREMFGIHAYTGFTMDKVVTSAVRQLQHLVCDDPPVQCTAMYLSEAKKGAAGGPLASAHRRLAAEQAYQKKSERLLQDENCFKIYTYKRNCRMTIELIDTEIEEENDSGGSAGSAVSHNTTVPSSTIPPAVAEVERWSAYVEKYVSSVAPQMSPAMQAQLSRKPVFLPRNLRSWRKLTAARQTNQEVEKDSCAEDVKPPVCPDMDIVDNTQCKFNLSSFKMVFVVNSDSYMYKKQALKRAKQSHEHVSRRMRSGLVSWHSDWCTRHVSEADQRAATDWFLGHTDGLRPNCTRVVRIDDPSRPPFAPYNKYKCELEESEQRCVDVTSKYKIVAGMVVWTASRSTEARSGVGVGRDRLNNTLSQVAMKC</sequence>
<gene>
    <name evidence="4" type="ORF">C7M84_004289</name>
</gene>
<dbReference type="PANTHER" id="PTHR12346">
    <property type="entry name" value="SIN3B-RELATED"/>
    <property type="match status" value="1"/>
</dbReference>
<evidence type="ECO:0000256" key="2">
    <source>
        <dbReference type="SAM" id="MobiDB-lite"/>
    </source>
</evidence>
<reference evidence="4 5" key="1">
    <citation type="submission" date="2018-04" db="EMBL/GenBank/DDBJ databases">
        <authorList>
            <person name="Zhang X."/>
            <person name="Yuan J."/>
            <person name="Li F."/>
            <person name="Xiang J."/>
        </authorList>
    </citation>
    <scope>NUCLEOTIDE SEQUENCE [LARGE SCALE GENOMIC DNA]</scope>
    <source>
        <tissue evidence="4">Muscle</tissue>
    </source>
</reference>
<comment type="caution">
    <text evidence="4">The sequence shown here is derived from an EMBL/GenBank/DDBJ whole genome shotgun (WGS) entry which is preliminary data.</text>
</comment>
<dbReference type="GO" id="GO:0003714">
    <property type="term" value="F:transcription corepressor activity"/>
    <property type="evidence" value="ECO:0007669"/>
    <property type="project" value="InterPro"/>
</dbReference>
<evidence type="ECO:0000313" key="5">
    <source>
        <dbReference type="Proteomes" id="UP000283509"/>
    </source>
</evidence>
<feature type="region of interest" description="Disordered" evidence="2">
    <location>
        <begin position="318"/>
        <end position="342"/>
    </location>
</feature>
<dbReference type="InterPro" id="IPR031693">
    <property type="entry name" value="Sin3_C"/>
</dbReference>
<dbReference type="Proteomes" id="UP000283509">
    <property type="component" value="Unassembled WGS sequence"/>
</dbReference>
<feature type="region of interest" description="Disordered" evidence="2">
    <location>
        <begin position="81"/>
        <end position="121"/>
    </location>
</feature>
<dbReference type="AlphaFoldDB" id="A0A423TKU5"/>
<feature type="compositionally biased region" description="Basic and acidic residues" evidence="2">
    <location>
        <begin position="10"/>
        <end position="22"/>
    </location>
</feature>
<evidence type="ECO:0000256" key="1">
    <source>
        <dbReference type="ARBA" id="ARBA00022491"/>
    </source>
</evidence>
<feature type="region of interest" description="Disordered" evidence="2">
    <location>
        <begin position="1"/>
        <end position="41"/>
    </location>
</feature>
<feature type="compositionally biased region" description="Polar residues" evidence="2">
    <location>
        <begin position="329"/>
        <end position="342"/>
    </location>
</feature>
<dbReference type="STRING" id="6689.A0A423TKU5"/>
<feature type="domain" description="Sin3 C-terminal" evidence="3">
    <location>
        <begin position="129"/>
        <end position="446"/>
    </location>
</feature>
<keyword evidence="1" id="KW-0678">Repressor</keyword>
<evidence type="ECO:0000313" key="4">
    <source>
        <dbReference type="EMBL" id="ROT77074.1"/>
    </source>
</evidence>
<name>A0A423TKU5_PENVA</name>
<feature type="compositionally biased region" description="Acidic residues" evidence="2">
    <location>
        <begin position="83"/>
        <end position="93"/>
    </location>
</feature>
<proteinExistence type="predicted"/>
<feature type="compositionally biased region" description="Basic and acidic residues" evidence="2">
    <location>
        <begin position="94"/>
        <end position="112"/>
    </location>
</feature>
<keyword evidence="5" id="KW-1185">Reference proteome</keyword>
<dbReference type="EMBL" id="QCYY01001568">
    <property type="protein sequence ID" value="ROT77074.1"/>
    <property type="molecule type" value="Genomic_DNA"/>
</dbReference>
<dbReference type="OrthoDB" id="10265969at2759"/>
<dbReference type="GO" id="GO:0070822">
    <property type="term" value="C:Sin3-type complex"/>
    <property type="evidence" value="ECO:0007669"/>
    <property type="project" value="TreeGrafter"/>
</dbReference>
<organism evidence="4 5">
    <name type="scientific">Penaeus vannamei</name>
    <name type="common">Whiteleg shrimp</name>
    <name type="synonym">Litopenaeus vannamei</name>
    <dbReference type="NCBI Taxonomy" id="6689"/>
    <lineage>
        <taxon>Eukaryota</taxon>
        <taxon>Metazoa</taxon>
        <taxon>Ecdysozoa</taxon>
        <taxon>Arthropoda</taxon>
        <taxon>Crustacea</taxon>
        <taxon>Multicrustacea</taxon>
        <taxon>Malacostraca</taxon>
        <taxon>Eumalacostraca</taxon>
        <taxon>Eucarida</taxon>
        <taxon>Decapoda</taxon>
        <taxon>Dendrobranchiata</taxon>
        <taxon>Penaeoidea</taxon>
        <taxon>Penaeidae</taxon>
        <taxon>Penaeus</taxon>
    </lineage>
</organism>
<protein>
    <submittedName>
        <fullName evidence="4">Putative Paired AMPhipathic helix protein Sin3A</fullName>
    </submittedName>
</protein>
<dbReference type="PANTHER" id="PTHR12346:SF0">
    <property type="entry name" value="SIN3A, ISOFORM G"/>
    <property type="match status" value="1"/>
</dbReference>
<evidence type="ECO:0000259" key="3">
    <source>
        <dbReference type="Pfam" id="PF16879"/>
    </source>
</evidence>
<dbReference type="Pfam" id="PF16879">
    <property type="entry name" value="Sin3a_C"/>
    <property type="match status" value="1"/>
</dbReference>
<reference evidence="4 5" key="2">
    <citation type="submission" date="2019-01" db="EMBL/GenBank/DDBJ databases">
        <title>The decoding of complex shrimp genome reveals the adaptation for benthos swimmer, frequently molting mechanism and breeding impact on genome.</title>
        <authorList>
            <person name="Sun Y."/>
            <person name="Gao Y."/>
            <person name="Yu Y."/>
        </authorList>
    </citation>
    <scope>NUCLEOTIDE SEQUENCE [LARGE SCALE GENOMIC DNA]</scope>
    <source>
        <tissue evidence="4">Muscle</tissue>
    </source>
</reference>
<accession>A0A423TKU5</accession>